<keyword evidence="3" id="KW-0641">Proline biosynthesis</keyword>
<comment type="similarity">
    <text evidence="1 3">Belongs to the pyrroline-5-carboxylate reductase family.</text>
</comment>
<evidence type="ECO:0000313" key="6">
    <source>
        <dbReference type="Proteomes" id="UP001424459"/>
    </source>
</evidence>
<dbReference type="EMBL" id="BAABBR010000001">
    <property type="protein sequence ID" value="GAA4041456.1"/>
    <property type="molecule type" value="Genomic_DNA"/>
</dbReference>
<evidence type="ECO:0000256" key="2">
    <source>
        <dbReference type="ARBA" id="ARBA00023002"/>
    </source>
</evidence>
<dbReference type="RefSeq" id="WP_344697242.1">
    <property type="nucleotide sequence ID" value="NZ_BAABBR010000001.1"/>
</dbReference>
<reference evidence="6" key="1">
    <citation type="journal article" date="2019" name="Int. J. Syst. Evol. Microbiol.">
        <title>The Global Catalogue of Microorganisms (GCM) 10K type strain sequencing project: providing services to taxonomists for standard genome sequencing and annotation.</title>
        <authorList>
            <consortium name="The Broad Institute Genomics Platform"/>
            <consortium name="The Broad Institute Genome Sequencing Center for Infectious Disease"/>
            <person name="Wu L."/>
            <person name="Ma J."/>
        </authorList>
    </citation>
    <scope>NUCLEOTIDE SEQUENCE [LARGE SCALE GENOMIC DNA]</scope>
    <source>
        <strain evidence="6">JCM 17564</strain>
    </source>
</reference>
<dbReference type="HAMAP" id="MF_01925">
    <property type="entry name" value="P5C_reductase"/>
    <property type="match status" value="1"/>
</dbReference>
<keyword evidence="3" id="KW-0521">NADP</keyword>
<name>A0ABP7UE19_9SPHN</name>
<dbReference type="Gene3D" id="3.40.50.720">
    <property type="entry name" value="NAD(P)-binding Rossmann-like Domain"/>
    <property type="match status" value="1"/>
</dbReference>
<dbReference type="PIRSF" id="PIRSF000193">
    <property type="entry name" value="Pyrrol-5-carb_rd"/>
    <property type="match status" value="1"/>
</dbReference>
<comment type="catalytic activity">
    <reaction evidence="3">
        <text>L-proline + NAD(+) = (S)-1-pyrroline-5-carboxylate + NADH + 2 H(+)</text>
        <dbReference type="Rhea" id="RHEA:14105"/>
        <dbReference type="ChEBI" id="CHEBI:15378"/>
        <dbReference type="ChEBI" id="CHEBI:17388"/>
        <dbReference type="ChEBI" id="CHEBI:57540"/>
        <dbReference type="ChEBI" id="CHEBI:57945"/>
        <dbReference type="ChEBI" id="CHEBI:60039"/>
        <dbReference type="EC" id="1.5.1.2"/>
    </reaction>
</comment>
<organism evidence="5 6">
    <name type="scientific">Sphingomonas rosea</name>
    <dbReference type="NCBI Taxonomy" id="335605"/>
    <lineage>
        <taxon>Bacteria</taxon>
        <taxon>Pseudomonadati</taxon>
        <taxon>Pseudomonadota</taxon>
        <taxon>Alphaproteobacteria</taxon>
        <taxon>Sphingomonadales</taxon>
        <taxon>Sphingomonadaceae</taxon>
        <taxon>Sphingomonas</taxon>
    </lineage>
</organism>
<dbReference type="InterPro" id="IPR008927">
    <property type="entry name" value="6-PGluconate_DH-like_C_sf"/>
</dbReference>
<keyword evidence="3" id="KW-0963">Cytoplasm</keyword>
<dbReference type="PANTHER" id="PTHR11645:SF0">
    <property type="entry name" value="PYRROLINE-5-CARBOXYLATE REDUCTASE 3"/>
    <property type="match status" value="1"/>
</dbReference>
<evidence type="ECO:0000256" key="3">
    <source>
        <dbReference type="HAMAP-Rule" id="MF_01925"/>
    </source>
</evidence>
<keyword evidence="3" id="KW-0028">Amino-acid biosynthesis</keyword>
<dbReference type="InterPro" id="IPR029036">
    <property type="entry name" value="P5CR_dimer"/>
</dbReference>
<dbReference type="InterPro" id="IPR036291">
    <property type="entry name" value="NAD(P)-bd_dom_sf"/>
</dbReference>
<dbReference type="Proteomes" id="UP001424459">
    <property type="component" value="Unassembled WGS sequence"/>
</dbReference>
<sequence>MSHNLFVGCGNMGSAMVAGWLLANENPGDYTALRPSGRSVPGIRTIQRLGEIDRAPDRLILGFKPQQLRALAPDVARWVTRDTMIVSMLAGADVATLGRLFPGARAIVRVMPNLPVAVRRGVLPLYTPAHEDKALQAELQPWFSMLGFAPWCASEEEFGAIGFVAGSTPAYVARFIDAFAKAGEGRGLDPGLALTAAREAVLGSAWLGATTGEPMAELARRVTSPNGTTEAGLKVLDADLPGLVDRTLAAATRRSAEMAAEIRGEPLQ</sequence>
<comment type="subcellular location">
    <subcellularLocation>
        <location evidence="3">Cytoplasm</location>
    </subcellularLocation>
</comment>
<dbReference type="SUPFAM" id="SSF48179">
    <property type="entry name" value="6-phosphogluconate dehydrogenase C-terminal domain-like"/>
    <property type="match status" value="1"/>
</dbReference>
<dbReference type="Gene3D" id="1.10.3730.10">
    <property type="entry name" value="ProC C-terminal domain-like"/>
    <property type="match status" value="1"/>
</dbReference>
<dbReference type="PROSITE" id="PS00521">
    <property type="entry name" value="P5CR"/>
    <property type="match status" value="1"/>
</dbReference>
<comment type="caution">
    <text evidence="5">The sequence shown here is derived from an EMBL/GenBank/DDBJ whole genome shotgun (WGS) entry which is preliminary data.</text>
</comment>
<evidence type="ECO:0000259" key="4">
    <source>
        <dbReference type="Pfam" id="PF14748"/>
    </source>
</evidence>
<keyword evidence="6" id="KW-1185">Reference proteome</keyword>
<dbReference type="SUPFAM" id="SSF51735">
    <property type="entry name" value="NAD(P)-binding Rossmann-fold domains"/>
    <property type="match status" value="1"/>
</dbReference>
<dbReference type="PANTHER" id="PTHR11645">
    <property type="entry name" value="PYRROLINE-5-CARBOXYLATE REDUCTASE"/>
    <property type="match status" value="1"/>
</dbReference>
<evidence type="ECO:0000256" key="1">
    <source>
        <dbReference type="ARBA" id="ARBA00005525"/>
    </source>
</evidence>
<comment type="pathway">
    <text evidence="3">Amino-acid biosynthesis; L-proline biosynthesis; L-proline from L-glutamate 5-semialdehyde: step 1/1.</text>
</comment>
<feature type="domain" description="Pyrroline-5-carboxylate reductase dimerisation" evidence="4">
    <location>
        <begin position="155"/>
        <end position="258"/>
    </location>
</feature>
<dbReference type="InterPro" id="IPR000304">
    <property type="entry name" value="Pyrroline-COOH_reductase"/>
</dbReference>
<proteinExistence type="inferred from homology"/>
<protein>
    <recommendedName>
        <fullName evidence="3">Pyrroline-5-carboxylate reductase</fullName>
        <shortName evidence="3">P5C reductase</shortName>
        <shortName evidence="3">P5CR</shortName>
        <ecNumber evidence="3">1.5.1.2</ecNumber>
    </recommendedName>
    <alternativeName>
        <fullName evidence="3">PCA reductase</fullName>
    </alternativeName>
</protein>
<dbReference type="EC" id="1.5.1.2" evidence="3"/>
<gene>
    <name evidence="3 5" type="primary">proC</name>
    <name evidence="5" type="ORF">GCM10022281_23130</name>
</gene>
<dbReference type="InterPro" id="IPR053790">
    <property type="entry name" value="P5CR-like_CS"/>
</dbReference>
<dbReference type="Pfam" id="PF14748">
    <property type="entry name" value="P5CR_dimer"/>
    <property type="match status" value="1"/>
</dbReference>
<evidence type="ECO:0000313" key="5">
    <source>
        <dbReference type="EMBL" id="GAA4041456.1"/>
    </source>
</evidence>
<keyword evidence="2 3" id="KW-0560">Oxidoreductase</keyword>
<comment type="function">
    <text evidence="3">Catalyzes the reduction of 1-pyrroline-5-carboxylate (PCA) to L-proline.</text>
</comment>
<accession>A0ABP7UE19</accession>
<comment type="catalytic activity">
    <reaction evidence="3">
        <text>L-proline + NADP(+) = (S)-1-pyrroline-5-carboxylate + NADPH + 2 H(+)</text>
        <dbReference type="Rhea" id="RHEA:14109"/>
        <dbReference type="ChEBI" id="CHEBI:15378"/>
        <dbReference type="ChEBI" id="CHEBI:17388"/>
        <dbReference type="ChEBI" id="CHEBI:57783"/>
        <dbReference type="ChEBI" id="CHEBI:58349"/>
        <dbReference type="ChEBI" id="CHEBI:60039"/>
        <dbReference type="EC" id="1.5.1.2"/>
    </reaction>
</comment>